<evidence type="ECO:0000256" key="1">
    <source>
        <dbReference type="ARBA" id="ARBA00022448"/>
    </source>
</evidence>
<dbReference type="Pfam" id="PF13459">
    <property type="entry name" value="Fer4_15"/>
    <property type="match status" value="1"/>
</dbReference>
<keyword evidence="7" id="KW-1185">Reference proteome</keyword>
<sequence length="72" mass="7581">MRVIANHALCQGHARCEDLCPEVFATDAVEGKVVIVQEEVPAALEDKVRLAVRNCPEGALRVAKSGPAEGAA</sequence>
<evidence type="ECO:0000313" key="7">
    <source>
        <dbReference type="Proteomes" id="UP000600799"/>
    </source>
</evidence>
<dbReference type="EMBL" id="JADQDC010000001">
    <property type="protein sequence ID" value="MBF9149763.1"/>
    <property type="molecule type" value="Genomic_DNA"/>
</dbReference>
<comment type="caution">
    <text evidence="6">The sequence shown here is derived from an EMBL/GenBank/DDBJ whole genome shotgun (WGS) entry which is preliminary data.</text>
</comment>
<dbReference type="RefSeq" id="WP_196274122.1">
    <property type="nucleotide sequence ID" value="NZ_JADQDC010000001.1"/>
</dbReference>
<organism evidence="6 7">
    <name type="scientific">Novosphingobium jiangmenense</name>
    <dbReference type="NCBI Taxonomy" id="2791981"/>
    <lineage>
        <taxon>Bacteria</taxon>
        <taxon>Pseudomonadati</taxon>
        <taxon>Pseudomonadota</taxon>
        <taxon>Alphaproteobacteria</taxon>
        <taxon>Sphingomonadales</taxon>
        <taxon>Sphingomonadaceae</taxon>
        <taxon>Novosphingobium</taxon>
    </lineage>
</organism>
<evidence type="ECO:0000256" key="3">
    <source>
        <dbReference type="ARBA" id="ARBA00022982"/>
    </source>
</evidence>
<keyword evidence="2" id="KW-0479">Metal-binding</keyword>
<keyword evidence="4" id="KW-0408">Iron</keyword>
<keyword evidence="1" id="KW-0813">Transport</keyword>
<evidence type="ECO:0000256" key="4">
    <source>
        <dbReference type="ARBA" id="ARBA00023004"/>
    </source>
</evidence>
<evidence type="ECO:0000313" key="6">
    <source>
        <dbReference type="EMBL" id="MBF9149763.1"/>
    </source>
</evidence>
<dbReference type="PANTHER" id="PTHR36923:SF3">
    <property type="entry name" value="FERREDOXIN"/>
    <property type="match status" value="1"/>
</dbReference>
<gene>
    <name evidence="6" type="ORF">I2488_01980</name>
</gene>
<proteinExistence type="predicted"/>
<dbReference type="InterPro" id="IPR051269">
    <property type="entry name" value="Fe-S_cluster_ET"/>
</dbReference>
<evidence type="ECO:0000256" key="5">
    <source>
        <dbReference type="ARBA" id="ARBA00023014"/>
    </source>
</evidence>
<dbReference type="SUPFAM" id="SSF54862">
    <property type="entry name" value="4Fe-4S ferredoxins"/>
    <property type="match status" value="1"/>
</dbReference>
<keyword evidence="3" id="KW-0249">Electron transport</keyword>
<name>A0ABS0HBV0_9SPHN</name>
<reference evidence="6 7" key="1">
    <citation type="submission" date="2020-11" db="EMBL/GenBank/DDBJ databases">
        <title>The genome sequence of Novosphingobium sp. 1Y9A.</title>
        <authorList>
            <person name="Liu Y."/>
        </authorList>
    </citation>
    <scope>NUCLEOTIDE SEQUENCE [LARGE SCALE GENOMIC DNA]</scope>
    <source>
        <strain evidence="6 7">1Y9A</strain>
    </source>
</reference>
<accession>A0ABS0HBV0</accession>
<protein>
    <submittedName>
        <fullName evidence="6">Ferredoxin</fullName>
    </submittedName>
</protein>
<dbReference type="PANTHER" id="PTHR36923">
    <property type="entry name" value="FERREDOXIN"/>
    <property type="match status" value="1"/>
</dbReference>
<dbReference type="Proteomes" id="UP000600799">
    <property type="component" value="Unassembled WGS sequence"/>
</dbReference>
<dbReference type="Gene3D" id="3.30.70.20">
    <property type="match status" value="1"/>
</dbReference>
<keyword evidence="5" id="KW-0411">Iron-sulfur</keyword>
<evidence type="ECO:0000256" key="2">
    <source>
        <dbReference type="ARBA" id="ARBA00022723"/>
    </source>
</evidence>